<comment type="caution">
    <text evidence="3">The sequence shown here is derived from an EMBL/GenBank/DDBJ whole genome shotgun (WGS) entry which is preliminary data.</text>
</comment>
<dbReference type="EMBL" id="VOOR01000004">
    <property type="protein sequence ID" value="TXB68422.1"/>
    <property type="molecule type" value="Genomic_DNA"/>
</dbReference>
<dbReference type="InterPro" id="IPR002901">
    <property type="entry name" value="MGlyc_endo_b_GlcNAc-like_dom"/>
</dbReference>
<dbReference type="OrthoDB" id="1491147at2"/>
<dbReference type="GO" id="GO:0004040">
    <property type="term" value="F:amidase activity"/>
    <property type="evidence" value="ECO:0007669"/>
    <property type="project" value="InterPro"/>
</dbReference>
<gene>
    <name evidence="3" type="ORF">FRY97_03055</name>
</gene>
<reference evidence="3 4" key="1">
    <citation type="submission" date="2019-08" db="EMBL/GenBank/DDBJ databases">
        <title>Genome of Phaeodactylibacter luteus.</title>
        <authorList>
            <person name="Bowman J.P."/>
        </authorList>
    </citation>
    <scope>NUCLEOTIDE SEQUENCE [LARGE SCALE GENOMIC DNA]</scope>
    <source>
        <strain evidence="3 4">KCTC 42180</strain>
    </source>
</reference>
<dbReference type="PANTHER" id="PTHR33308:SF9">
    <property type="entry name" value="PEPTIDOGLYCAN HYDROLASE FLGJ"/>
    <property type="match status" value="1"/>
</dbReference>
<accession>A0A5C6S4C9</accession>
<dbReference type="Proteomes" id="UP000321580">
    <property type="component" value="Unassembled WGS sequence"/>
</dbReference>
<proteinExistence type="predicted"/>
<evidence type="ECO:0000313" key="4">
    <source>
        <dbReference type="Proteomes" id="UP000321580"/>
    </source>
</evidence>
<protein>
    <recommendedName>
        <fullName evidence="2">Mannosyl-glycoprotein endo-beta-N-acetylglucosamidase-like domain-containing protein</fullName>
    </recommendedName>
</protein>
<evidence type="ECO:0000313" key="3">
    <source>
        <dbReference type="EMBL" id="TXB68422.1"/>
    </source>
</evidence>
<name>A0A5C6S4C9_9BACT</name>
<evidence type="ECO:0000256" key="1">
    <source>
        <dbReference type="ARBA" id="ARBA00022801"/>
    </source>
</evidence>
<organism evidence="3 4">
    <name type="scientific">Phaeodactylibacter luteus</name>
    <dbReference type="NCBI Taxonomy" id="1564516"/>
    <lineage>
        <taxon>Bacteria</taxon>
        <taxon>Pseudomonadati</taxon>
        <taxon>Bacteroidota</taxon>
        <taxon>Saprospiria</taxon>
        <taxon>Saprospirales</taxon>
        <taxon>Haliscomenobacteraceae</taxon>
        <taxon>Phaeodactylibacter</taxon>
    </lineage>
</organism>
<dbReference type="Pfam" id="PF01832">
    <property type="entry name" value="Glucosaminidase"/>
    <property type="match status" value="1"/>
</dbReference>
<keyword evidence="1" id="KW-0378">Hydrolase</keyword>
<dbReference type="InterPro" id="IPR051056">
    <property type="entry name" value="Glycosyl_Hydrolase_73"/>
</dbReference>
<dbReference type="PANTHER" id="PTHR33308">
    <property type="entry name" value="PEPTIDOGLYCAN HYDROLASE FLGJ"/>
    <property type="match status" value="1"/>
</dbReference>
<feature type="domain" description="Mannosyl-glycoprotein endo-beta-N-acetylglucosamidase-like" evidence="2">
    <location>
        <begin position="104"/>
        <end position="295"/>
    </location>
</feature>
<keyword evidence="4" id="KW-1185">Reference proteome</keyword>
<sequence length="313" mass="34549">MLTLLFSGAVLGGLYLYQAHRPAFEELPVIRELTANYKQGLSTLSQLGLQQYATLSLPERSARAQGLSTASAGWKAEDILAKLDFSKAKKRQAVAFTAYITAHAPAALQSMAEHKVPASIKLAQALLESNAGRSALARQTLNHFGIKARASARARDKIKRRDYAALLNSDFIPVAPAVGAWRFHDDHSYDRFETYRNVADSYARHDQLLTRPCTPGHTGCYAWIWEAFPPGQDHDISAAAQAYLHRSGIAPQRFFDGQTRVPYYAACAAGLKMAGYATSPTYHKKITYLIETYELWRFDLAVLNALSAPEPGT</sequence>
<dbReference type="Gene3D" id="1.10.530.10">
    <property type="match status" value="1"/>
</dbReference>
<dbReference type="AlphaFoldDB" id="A0A5C6S4C9"/>
<evidence type="ECO:0000259" key="2">
    <source>
        <dbReference type="Pfam" id="PF01832"/>
    </source>
</evidence>